<dbReference type="InterPro" id="IPR002842">
    <property type="entry name" value="ATPase_V1_Esu"/>
</dbReference>
<dbReference type="STRING" id="554065.E1ZK51"/>
<protein>
    <recommendedName>
        <fullName evidence="6">Vacuolar ATP synthase subunit E</fullName>
    </recommendedName>
</protein>
<dbReference type="Proteomes" id="UP000008141">
    <property type="component" value="Unassembled WGS sequence"/>
</dbReference>
<dbReference type="RefSeq" id="XP_005845844.1">
    <property type="nucleotide sequence ID" value="XM_005845782.1"/>
</dbReference>
<dbReference type="GO" id="GO:0033178">
    <property type="term" value="C:proton-transporting two-sector ATPase complex, catalytic domain"/>
    <property type="evidence" value="ECO:0007669"/>
    <property type="project" value="InterPro"/>
</dbReference>
<dbReference type="OrthoDB" id="10263003at2759"/>
<reference evidence="4 5" key="1">
    <citation type="journal article" date="2010" name="Plant Cell">
        <title>The Chlorella variabilis NC64A genome reveals adaptation to photosymbiosis, coevolution with viruses, and cryptic sex.</title>
        <authorList>
            <person name="Blanc G."/>
            <person name="Duncan G."/>
            <person name="Agarkova I."/>
            <person name="Borodovsky M."/>
            <person name="Gurnon J."/>
            <person name="Kuo A."/>
            <person name="Lindquist E."/>
            <person name="Lucas S."/>
            <person name="Pangilinan J."/>
            <person name="Polle J."/>
            <person name="Salamov A."/>
            <person name="Terry A."/>
            <person name="Yamada T."/>
            <person name="Dunigan D.D."/>
            <person name="Grigoriev I.V."/>
            <person name="Claverie J.M."/>
            <person name="Van Etten J.L."/>
        </authorList>
    </citation>
    <scope>NUCLEOTIDE SEQUENCE [LARGE SCALE GENOMIC DNA]</scope>
    <source>
        <strain evidence="4 5">NC64A</strain>
    </source>
</reference>
<keyword evidence="2" id="KW-0813">Transport</keyword>
<proteinExistence type="inferred from homology"/>
<dbReference type="PANTHER" id="PTHR45715">
    <property type="entry name" value="ATPASE H+-TRANSPORTING V1 SUBUNIT E1A-RELATED"/>
    <property type="match status" value="1"/>
</dbReference>
<evidence type="ECO:0000256" key="1">
    <source>
        <dbReference type="ARBA" id="ARBA00005901"/>
    </source>
</evidence>
<dbReference type="eggNOG" id="KOG1664">
    <property type="taxonomic scope" value="Eukaryota"/>
</dbReference>
<dbReference type="Gene3D" id="3.30.2320.30">
    <property type="entry name" value="ATP synthase, E subunit, C-terminal"/>
    <property type="match status" value="1"/>
</dbReference>
<dbReference type="EMBL" id="GL433850">
    <property type="protein sequence ID" value="EFN53742.1"/>
    <property type="molecule type" value="Genomic_DNA"/>
</dbReference>
<evidence type="ECO:0008006" key="6">
    <source>
        <dbReference type="Google" id="ProtNLM"/>
    </source>
</evidence>
<dbReference type="FunCoup" id="E1ZK51">
    <property type="interactions" value="1714"/>
</dbReference>
<evidence type="ECO:0000256" key="2">
    <source>
        <dbReference type="ARBA" id="ARBA00022448"/>
    </source>
</evidence>
<evidence type="ECO:0000256" key="3">
    <source>
        <dbReference type="ARBA" id="ARBA00023065"/>
    </source>
</evidence>
<accession>E1ZK51</accession>
<evidence type="ECO:0000313" key="5">
    <source>
        <dbReference type="Proteomes" id="UP000008141"/>
    </source>
</evidence>
<name>E1ZK51_CHLVA</name>
<keyword evidence="5" id="KW-1185">Reference proteome</keyword>
<gene>
    <name evidence="4" type="ORF">CHLNCDRAFT_56248</name>
</gene>
<evidence type="ECO:0000313" key="4">
    <source>
        <dbReference type="EMBL" id="EFN53742.1"/>
    </source>
</evidence>
<keyword evidence="3" id="KW-0406">Ion transport</keyword>
<dbReference type="KEGG" id="cvr:CHLNCDRAFT_56248"/>
<comment type="similarity">
    <text evidence="1">Belongs to the V-ATPase E subunit family.</text>
</comment>
<dbReference type="Pfam" id="PF01991">
    <property type="entry name" value="vATP-synt_E"/>
    <property type="match status" value="1"/>
</dbReference>
<dbReference type="GO" id="GO:0046961">
    <property type="term" value="F:proton-transporting ATPase activity, rotational mechanism"/>
    <property type="evidence" value="ECO:0007669"/>
    <property type="project" value="InterPro"/>
</dbReference>
<dbReference type="GeneID" id="17353247"/>
<dbReference type="InParanoid" id="E1ZK51"/>
<dbReference type="SUPFAM" id="SSF160527">
    <property type="entry name" value="V-type ATPase subunit E-like"/>
    <property type="match status" value="1"/>
</dbReference>
<dbReference type="OMA" id="CRPQDHL"/>
<sequence length="236" mass="25649">MNDTEVSKTINQMVMFIRQEADEKAAEIAVSADEEFNITKLQLLEAEKARVKKEFERREGSIDVKKKVEYSKQLNESRIKVLAAREGAVQALLHEAFAGLAALSKDGTAYKKLLTDLLVQSLHKLEEPKALVRCRAVDVQLVQEAMAAAQGKYKEAFGSAAPAMELDAAHPLPPPPKAGKHTDEDEFQSCCGGVVVTSADGKIVCSNTLDDRLRITYAGNLPSIRALLFGAPPSGV</sequence>
<dbReference type="AlphaFoldDB" id="E1ZK51"/>
<dbReference type="InterPro" id="IPR038495">
    <property type="entry name" value="ATPase_E_C"/>
</dbReference>
<dbReference type="Gene3D" id="6.10.250.1620">
    <property type="match status" value="1"/>
</dbReference>
<organism evidence="5">
    <name type="scientific">Chlorella variabilis</name>
    <name type="common">Green alga</name>
    <dbReference type="NCBI Taxonomy" id="554065"/>
    <lineage>
        <taxon>Eukaryota</taxon>
        <taxon>Viridiplantae</taxon>
        <taxon>Chlorophyta</taxon>
        <taxon>core chlorophytes</taxon>
        <taxon>Trebouxiophyceae</taxon>
        <taxon>Chlorellales</taxon>
        <taxon>Chlorellaceae</taxon>
        <taxon>Chlorella clade</taxon>
        <taxon>Chlorella</taxon>
    </lineage>
</organism>